<evidence type="ECO:0008006" key="3">
    <source>
        <dbReference type="Google" id="ProtNLM"/>
    </source>
</evidence>
<name>A0ABT3B1X4_9CYAN</name>
<reference evidence="1 2" key="1">
    <citation type="submission" date="2022-10" db="EMBL/GenBank/DDBJ databases">
        <title>Identification of biosynthetic pathway for the production of the potent trypsin inhibitor radiosumin.</title>
        <authorList>
            <person name="Fewer D.P."/>
            <person name="Delbaje E."/>
            <person name="Ouyang X."/>
            <person name="Agostino P.D."/>
            <person name="Wahlsten M."/>
            <person name="Jokela J."/>
            <person name="Permi P."/>
            <person name="Haapaniemi E."/>
            <person name="Koistinen H."/>
        </authorList>
    </citation>
    <scope>NUCLEOTIDE SEQUENCE [LARGE SCALE GENOMIC DNA]</scope>
    <source>
        <strain evidence="1 2">NIES-515</strain>
    </source>
</reference>
<dbReference type="RefSeq" id="WP_263746828.1">
    <property type="nucleotide sequence ID" value="NZ_JAOWRF010000250.1"/>
</dbReference>
<proteinExistence type="predicted"/>
<evidence type="ECO:0000313" key="1">
    <source>
        <dbReference type="EMBL" id="MCV3215230.1"/>
    </source>
</evidence>
<organism evidence="1 2">
    <name type="scientific">Plectonema radiosum NIES-515</name>
    <dbReference type="NCBI Taxonomy" id="2986073"/>
    <lineage>
        <taxon>Bacteria</taxon>
        <taxon>Bacillati</taxon>
        <taxon>Cyanobacteriota</taxon>
        <taxon>Cyanophyceae</taxon>
        <taxon>Oscillatoriophycideae</taxon>
        <taxon>Oscillatoriales</taxon>
        <taxon>Microcoleaceae</taxon>
        <taxon>Plectonema</taxon>
    </lineage>
</organism>
<comment type="caution">
    <text evidence="1">The sequence shown here is derived from an EMBL/GenBank/DDBJ whole genome shotgun (WGS) entry which is preliminary data.</text>
</comment>
<keyword evidence="2" id="KW-1185">Reference proteome</keyword>
<dbReference type="InterPro" id="IPR027417">
    <property type="entry name" value="P-loop_NTPase"/>
</dbReference>
<dbReference type="EMBL" id="JAOWRF010000250">
    <property type="protein sequence ID" value="MCV3215230.1"/>
    <property type="molecule type" value="Genomic_DNA"/>
</dbReference>
<sequence length="316" mass="34804">MKSYKAYNLCIASELQLPELTETEGDPDVIVRFGKVDNATAMQHDGGQNFLGEIPEVAECFIRNGREITINPLAGVDEALVRTVLLGPILCVLLRQRGLLVLHASCININDKGVAFMGGSGWGKSTLATAFHNRGYDVLTDDVLPIQIKTGQPIVFPSYPQFKLCPDAATSLGHDTKSLLPVSQNSFKVAYKLSGGFQQTPLPLHNIYVLDKGSEHKITRIEPQEAFVELVRHTRAISSISEHEFMANHLHLCSELIKNVRFSRFTRKPSLGDLPELVKLVEDDLAELNEQDECSALKAPQTGSLGLYEQSPPAWA</sequence>
<gene>
    <name evidence="1" type="ORF">OGM63_17210</name>
</gene>
<dbReference type="SUPFAM" id="SSF53795">
    <property type="entry name" value="PEP carboxykinase-like"/>
    <property type="match status" value="1"/>
</dbReference>
<dbReference type="Gene3D" id="3.40.50.300">
    <property type="entry name" value="P-loop containing nucleotide triphosphate hydrolases"/>
    <property type="match status" value="1"/>
</dbReference>
<accession>A0ABT3B1X4</accession>
<dbReference type="Proteomes" id="UP001526143">
    <property type="component" value="Unassembled WGS sequence"/>
</dbReference>
<evidence type="ECO:0000313" key="2">
    <source>
        <dbReference type="Proteomes" id="UP001526143"/>
    </source>
</evidence>
<protein>
    <recommendedName>
        <fullName evidence="3">HPr kinase</fullName>
    </recommendedName>
</protein>